<evidence type="ECO:0000313" key="2">
    <source>
        <dbReference type="Proteomes" id="UP000541444"/>
    </source>
</evidence>
<evidence type="ECO:0000313" key="1">
    <source>
        <dbReference type="EMBL" id="KAF6165457.1"/>
    </source>
</evidence>
<gene>
    <name evidence="1" type="ORF">GIB67_017939</name>
</gene>
<name>A0A7J7NE77_9MAGN</name>
<sequence>MSTLLLREQAIAHFLNLHEHIVVSGKALVIPGYQENEEAENEVILDIIYEHGSPAFGHRGVFFDELLIGTKIKYPR</sequence>
<reference evidence="1 2" key="1">
    <citation type="journal article" date="2020" name="IScience">
        <title>Genome Sequencing of the Endangered Kingdonia uniflora (Circaeasteraceae, Ranunculales) Reveals Potential Mechanisms of Evolutionary Specialization.</title>
        <authorList>
            <person name="Sun Y."/>
            <person name="Deng T."/>
            <person name="Zhang A."/>
            <person name="Moore M.J."/>
            <person name="Landis J.B."/>
            <person name="Lin N."/>
            <person name="Zhang H."/>
            <person name="Zhang X."/>
            <person name="Huang J."/>
            <person name="Zhang X."/>
            <person name="Sun H."/>
            <person name="Wang H."/>
        </authorList>
    </citation>
    <scope>NUCLEOTIDE SEQUENCE [LARGE SCALE GENOMIC DNA]</scope>
    <source>
        <strain evidence="1">TB1705</strain>
        <tissue evidence="1">Leaf</tissue>
    </source>
</reference>
<proteinExistence type="predicted"/>
<organism evidence="1 2">
    <name type="scientific">Kingdonia uniflora</name>
    <dbReference type="NCBI Taxonomy" id="39325"/>
    <lineage>
        <taxon>Eukaryota</taxon>
        <taxon>Viridiplantae</taxon>
        <taxon>Streptophyta</taxon>
        <taxon>Embryophyta</taxon>
        <taxon>Tracheophyta</taxon>
        <taxon>Spermatophyta</taxon>
        <taxon>Magnoliopsida</taxon>
        <taxon>Ranunculales</taxon>
        <taxon>Circaeasteraceae</taxon>
        <taxon>Kingdonia</taxon>
    </lineage>
</organism>
<dbReference type="AlphaFoldDB" id="A0A7J7NE77"/>
<dbReference type="EMBL" id="JACGCM010000853">
    <property type="protein sequence ID" value="KAF6165457.1"/>
    <property type="molecule type" value="Genomic_DNA"/>
</dbReference>
<protein>
    <submittedName>
        <fullName evidence="1">Uncharacterized protein</fullName>
    </submittedName>
</protein>
<keyword evidence="2" id="KW-1185">Reference proteome</keyword>
<accession>A0A7J7NE77</accession>
<feature type="non-terminal residue" evidence="1">
    <location>
        <position position="76"/>
    </location>
</feature>
<comment type="caution">
    <text evidence="1">The sequence shown here is derived from an EMBL/GenBank/DDBJ whole genome shotgun (WGS) entry which is preliminary data.</text>
</comment>
<dbReference type="Proteomes" id="UP000541444">
    <property type="component" value="Unassembled WGS sequence"/>
</dbReference>